<keyword evidence="2" id="KW-0732">Signal</keyword>
<keyword evidence="5" id="KW-1185">Reference proteome</keyword>
<evidence type="ECO:0000256" key="2">
    <source>
        <dbReference type="SAM" id="SignalP"/>
    </source>
</evidence>
<comment type="caution">
    <text evidence="4">The sequence shown here is derived from an EMBL/GenBank/DDBJ whole genome shotgun (WGS) entry which is preliminary data.</text>
</comment>
<protein>
    <recommendedName>
        <fullName evidence="3">EF-hand domain-containing protein</fullName>
    </recommendedName>
</protein>
<dbReference type="EMBL" id="JASAOG010000236">
    <property type="protein sequence ID" value="KAK0042632.1"/>
    <property type="molecule type" value="Genomic_DNA"/>
</dbReference>
<dbReference type="InterPro" id="IPR002048">
    <property type="entry name" value="EF_hand_dom"/>
</dbReference>
<dbReference type="PROSITE" id="PS50222">
    <property type="entry name" value="EF_HAND_2"/>
    <property type="match status" value="2"/>
</dbReference>
<evidence type="ECO:0000259" key="3">
    <source>
        <dbReference type="PROSITE" id="PS50222"/>
    </source>
</evidence>
<dbReference type="InterPro" id="IPR011992">
    <property type="entry name" value="EF-hand-dom_pair"/>
</dbReference>
<feature type="domain" description="EF-hand" evidence="3">
    <location>
        <begin position="41"/>
        <end position="76"/>
    </location>
</feature>
<proteinExistence type="predicted"/>
<evidence type="ECO:0000313" key="5">
    <source>
        <dbReference type="Proteomes" id="UP001233172"/>
    </source>
</evidence>
<reference evidence="4" key="1">
    <citation type="journal article" date="2023" name="PLoS Negl. Trop. Dis.">
        <title>A genome sequence for Biomphalaria pfeifferi, the major vector snail for the human-infecting parasite Schistosoma mansoni.</title>
        <authorList>
            <person name="Bu L."/>
            <person name="Lu L."/>
            <person name="Laidemitt M.R."/>
            <person name="Zhang S.M."/>
            <person name="Mutuku M."/>
            <person name="Mkoji G."/>
            <person name="Steinauer M."/>
            <person name="Loker E.S."/>
        </authorList>
    </citation>
    <scope>NUCLEOTIDE SEQUENCE</scope>
    <source>
        <strain evidence="4">KasaAsao</strain>
    </source>
</reference>
<feature type="domain" description="EF-hand" evidence="3">
    <location>
        <begin position="102"/>
        <end position="137"/>
    </location>
</feature>
<evidence type="ECO:0000256" key="1">
    <source>
        <dbReference type="ARBA" id="ARBA00022837"/>
    </source>
</evidence>
<accession>A0AAD8EW63</accession>
<dbReference type="SUPFAM" id="SSF47473">
    <property type="entry name" value="EF-hand"/>
    <property type="match status" value="1"/>
</dbReference>
<dbReference type="GO" id="GO:0005509">
    <property type="term" value="F:calcium ion binding"/>
    <property type="evidence" value="ECO:0007669"/>
    <property type="project" value="InterPro"/>
</dbReference>
<feature type="non-terminal residue" evidence="4">
    <location>
        <position position="141"/>
    </location>
</feature>
<sequence>TMMLLLLALIPALALAQTTADLTVTIDGVFDALDYNFDNEITRDELTKFFQTYDANHDNRISRADYTAAIEENFPNETHDPLITNAYRNLFDVLDNNKNGFIEPNDLDAVFRNADDNNNGIVTRAEFHKYFNEIFIFLVLG</sequence>
<organism evidence="4 5">
    <name type="scientific">Biomphalaria pfeifferi</name>
    <name type="common">Bloodfluke planorb</name>
    <name type="synonym">Freshwater snail</name>
    <dbReference type="NCBI Taxonomy" id="112525"/>
    <lineage>
        <taxon>Eukaryota</taxon>
        <taxon>Metazoa</taxon>
        <taxon>Spiralia</taxon>
        <taxon>Lophotrochozoa</taxon>
        <taxon>Mollusca</taxon>
        <taxon>Gastropoda</taxon>
        <taxon>Heterobranchia</taxon>
        <taxon>Euthyneura</taxon>
        <taxon>Panpulmonata</taxon>
        <taxon>Hygrophila</taxon>
        <taxon>Lymnaeoidea</taxon>
        <taxon>Planorbidae</taxon>
        <taxon>Biomphalaria</taxon>
    </lineage>
</organism>
<dbReference type="Gene3D" id="1.10.238.10">
    <property type="entry name" value="EF-hand"/>
    <property type="match status" value="2"/>
</dbReference>
<feature type="signal peptide" evidence="2">
    <location>
        <begin position="1"/>
        <end position="16"/>
    </location>
</feature>
<dbReference type="Pfam" id="PF13202">
    <property type="entry name" value="EF-hand_5"/>
    <property type="match status" value="2"/>
</dbReference>
<reference evidence="4" key="2">
    <citation type="submission" date="2023-04" db="EMBL/GenBank/DDBJ databases">
        <authorList>
            <person name="Bu L."/>
            <person name="Lu L."/>
            <person name="Laidemitt M.R."/>
            <person name="Zhang S.M."/>
            <person name="Mutuku M."/>
            <person name="Mkoji G."/>
            <person name="Steinauer M."/>
            <person name="Loker E.S."/>
        </authorList>
    </citation>
    <scope>NUCLEOTIDE SEQUENCE</scope>
    <source>
        <strain evidence="4">KasaAsao</strain>
        <tissue evidence="4">Whole Snail</tissue>
    </source>
</reference>
<name>A0AAD8EW63_BIOPF</name>
<dbReference type="Proteomes" id="UP001233172">
    <property type="component" value="Unassembled WGS sequence"/>
</dbReference>
<evidence type="ECO:0000313" key="4">
    <source>
        <dbReference type="EMBL" id="KAK0042632.1"/>
    </source>
</evidence>
<keyword evidence="1" id="KW-0106">Calcium</keyword>
<dbReference type="AlphaFoldDB" id="A0AAD8EW63"/>
<gene>
    <name evidence="4" type="ORF">Bpfe_027930</name>
</gene>
<dbReference type="InterPro" id="IPR018247">
    <property type="entry name" value="EF_Hand_1_Ca_BS"/>
</dbReference>
<dbReference type="SMART" id="SM00054">
    <property type="entry name" value="EFh"/>
    <property type="match status" value="2"/>
</dbReference>
<feature type="chain" id="PRO_5042135434" description="EF-hand domain-containing protein" evidence="2">
    <location>
        <begin position="17"/>
        <end position="141"/>
    </location>
</feature>
<dbReference type="PROSITE" id="PS00018">
    <property type="entry name" value="EF_HAND_1"/>
    <property type="match status" value="2"/>
</dbReference>